<dbReference type="PANTHER" id="PTHR33434:SF3">
    <property type="entry name" value="DEGV DOMAIN-CONTAINING PROTEIN YITS"/>
    <property type="match status" value="1"/>
</dbReference>
<dbReference type="GO" id="GO:0008289">
    <property type="term" value="F:lipid binding"/>
    <property type="evidence" value="ECO:0007669"/>
    <property type="project" value="UniProtKB-KW"/>
</dbReference>
<comment type="caution">
    <text evidence="3">The sequence shown here is derived from an EMBL/GenBank/DDBJ whole genome shotgun (WGS) entry which is preliminary data.</text>
</comment>
<evidence type="ECO:0000313" key="4">
    <source>
        <dbReference type="Proteomes" id="UP000674938"/>
    </source>
</evidence>
<dbReference type="InterPro" id="IPR043168">
    <property type="entry name" value="DegV_C"/>
</dbReference>
<proteinExistence type="predicted"/>
<dbReference type="Proteomes" id="UP000674938">
    <property type="component" value="Unassembled WGS sequence"/>
</dbReference>
<dbReference type="AlphaFoldDB" id="A0A940P4C7"/>
<dbReference type="RefSeq" id="WP_209527238.1">
    <property type="nucleotide sequence ID" value="NZ_JAEEGA010000005.1"/>
</dbReference>
<evidence type="ECO:0000256" key="2">
    <source>
        <dbReference type="ARBA" id="ARBA00023121"/>
    </source>
</evidence>
<gene>
    <name evidence="3" type="ORF">I6N95_09945</name>
</gene>
<evidence type="ECO:0000313" key="3">
    <source>
        <dbReference type="EMBL" id="MBP1041329.1"/>
    </source>
</evidence>
<dbReference type="Gene3D" id="3.40.50.10440">
    <property type="entry name" value="Dihydroxyacetone kinase, domain 1"/>
    <property type="match status" value="1"/>
</dbReference>
<dbReference type="InterPro" id="IPR003797">
    <property type="entry name" value="DegV"/>
</dbReference>
<dbReference type="PROSITE" id="PS51482">
    <property type="entry name" value="DEGV"/>
    <property type="match status" value="1"/>
</dbReference>
<organism evidence="3 4">
    <name type="scientific">Vagococcus allomyrinae</name>
    <dbReference type="NCBI Taxonomy" id="2794353"/>
    <lineage>
        <taxon>Bacteria</taxon>
        <taxon>Bacillati</taxon>
        <taxon>Bacillota</taxon>
        <taxon>Bacilli</taxon>
        <taxon>Lactobacillales</taxon>
        <taxon>Enterococcaceae</taxon>
        <taxon>Vagococcus</taxon>
    </lineage>
</organism>
<dbReference type="InterPro" id="IPR050270">
    <property type="entry name" value="DegV_domain_contain"/>
</dbReference>
<dbReference type="SUPFAM" id="SSF82549">
    <property type="entry name" value="DAK1/DegV-like"/>
    <property type="match status" value="1"/>
</dbReference>
<evidence type="ECO:0000256" key="1">
    <source>
        <dbReference type="ARBA" id="ARBA00003238"/>
    </source>
</evidence>
<dbReference type="PANTHER" id="PTHR33434">
    <property type="entry name" value="DEGV DOMAIN-CONTAINING PROTEIN DR_1986-RELATED"/>
    <property type="match status" value="1"/>
</dbReference>
<keyword evidence="4" id="KW-1185">Reference proteome</keyword>
<dbReference type="Gene3D" id="2.20.28.50">
    <property type="entry name" value="degv family protein"/>
    <property type="match status" value="1"/>
</dbReference>
<sequence>MQFDLMTDSCCDLPYEYLAENHVQFVSMMINLDDKEYVDDLGENFDYDWFMTELKNGKMPSTSQINMGTYLEIFKNYIGSETPLLYLCFSSALSGSYNNALMALEALKDEHGELPITIVDTKAACLGEGLLVHEVIKLRDAGQDLAAVQVWLNNNLLKVHSWVTVNDLNHLERGGRISKTAAAVGGLIKIKPIIIVDNQGRLINVGKVRGRRHSLKKLVDETCRGIVNSENQTIYIAYAGDKEAGEAVKEGLSDQLNTRDIQLLRMGPTIASHTGYGAIAVFSFGQER</sequence>
<dbReference type="Pfam" id="PF02645">
    <property type="entry name" value="DegV"/>
    <property type="match status" value="1"/>
</dbReference>
<reference evidence="3" key="1">
    <citation type="submission" date="2020-12" db="EMBL/GenBank/DDBJ databases">
        <title>Vagococcus allomyrinae sp. nov. and Enterococcus lavae sp. nov., isolated from the larvae of Allomyrina dichotoma.</title>
        <authorList>
            <person name="Lee S.D."/>
        </authorList>
    </citation>
    <scope>NUCLEOTIDE SEQUENCE</scope>
    <source>
        <strain evidence="3">BWB3-3</strain>
    </source>
</reference>
<comment type="function">
    <text evidence="1">May bind long-chain fatty acids, such as palmitate, and may play a role in lipid transport or fatty acid metabolism.</text>
</comment>
<accession>A0A940P4C7</accession>
<name>A0A940P4C7_9ENTE</name>
<dbReference type="EMBL" id="JAEEGA010000005">
    <property type="protein sequence ID" value="MBP1041329.1"/>
    <property type="molecule type" value="Genomic_DNA"/>
</dbReference>
<dbReference type="Gene3D" id="3.30.1180.10">
    <property type="match status" value="1"/>
</dbReference>
<protein>
    <submittedName>
        <fullName evidence="3">DegV family protein</fullName>
    </submittedName>
</protein>
<keyword evidence="2" id="KW-0446">Lipid-binding</keyword>
<dbReference type="NCBIfam" id="TIGR00762">
    <property type="entry name" value="DegV"/>
    <property type="match status" value="1"/>
</dbReference>